<dbReference type="AlphaFoldDB" id="A0A327R2Y6"/>
<evidence type="ECO:0000256" key="1">
    <source>
        <dbReference type="SAM" id="MobiDB-lite"/>
    </source>
</evidence>
<feature type="compositionally biased region" description="Acidic residues" evidence="1">
    <location>
        <begin position="278"/>
        <end position="310"/>
    </location>
</feature>
<protein>
    <recommendedName>
        <fullName evidence="4">CHAT domain-containing protein</fullName>
    </recommendedName>
</protein>
<dbReference type="EMBL" id="QLLL01000001">
    <property type="protein sequence ID" value="RAJ11186.1"/>
    <property type="molecule type" value="Genomic_DNA"/>
</dbReference>
<organism evidence="2 3">
    <name type="scientific">Chitinophaga skermanii</name>
    <dbReference type="NCBI Taxonomy" id="331697"/>
    <lineage>
        <taxon>Bacteria</taxon>
        <taxon>Pseudomonadati</taxon>
        <taxon>Bacteroidota</taxon>
        <taxon>Chitinophagia</taxon>
        <taxon>Chitinophagales</taxon>
        <taxon>Chitinophagaceae</taxon>
        <taxon>Chitinophaga</taxon>
    </lineage>
</organism>
<evidence type="ECO:0000313" key="3">
    <source>
        <dbReference type="Proteomes" id="UP000249547"/>
    </source>
</evidence>
<feature type="region of interest" description="Disordered" evidence="1">
    <location>
        <begin position="260"/>
        <end position="347"/>
    </location>
</feature>
<sequence length="891" mass="99497">MSFKKINIPNAANTGWEWPVKTGVIDLSKDGIVAVATDPNIIQYADVASLGAQQVYNWNVLLFDGIEEARHFFDHSKYLTQLNTSVIIIIEKESFFIRKDWGAIDKLSKNWTSLVDAGGLYYVQTALKLETWYARFMLELSLNKGVEEAMASFKGANVNVRAYVANDLNDRTKLSYFAVDLGQKLIKVHKTGPFIPINIELPGKGLVNMNLQDIGNYLQSNGESYQIEDGKVFAKVVSTISTKLKRIGFQLPSTADGEIELPNYIPEETPETKPPVIDDLDDLVITPGDEDSDERDNDDLPFEIDGDDDDVFGKSSGRGQTVPPTSLPSTPRGNNGGKTPVPPTGPAAPRYLRVAIFDENGNPIEDHLLAGNAFQMKISIGVDSPLWTRTNNQIREEQLFTDLTINRVNIDLVIDVLAEKKKYNRRILLPRSGDSTIALLDCIAANEAGVFEADIYAYHKTRLLQKVKYRVAITTPGEVVELEKPVLVTQIILNEDLNQLENRTDFTTSIYIDAKGSDDTVLPAMHNNKYIELRYASSIEKLVEKMKDTIEKGALFQDQTALNSEDNIKLLIKLANQGYMLYTNFLNEVKISGPIQLLSNQNEYLPIDLAYTFKAPLEDATLCEYAEEALMKGTTCQCVTKNVDHKKVVCPTGFWGLRYIVERHQFPTNVKGGEEDFKLTFSPSTSKGTLEVLNRTLYACTSKVNNVEPGSYDKMKKALHDRAPVTPREATGWANWLLEIPQVNPDTLILVVHIEENDDVGVQQLEIANQDFLTQTQFDESYLNVAANKQPPFVVLIGCESTDTNAYLFDTVSFIQRKGAAIVLSNFTKIKGEVATAIVIELVTILRDEAGKELRFGEVVLRLRQRLLAKGMMMSLTLLAHGDADWKIKVA</sequence>
<feature type="compositionally biased region" description="Polar residues" evidence="1">
    <location>
        <begin position="317"/>
        <end position="333"/>
    </location>
</feature>
<proteinExistence type="predicted"/>
<dbReference type="RefSeq" id="WP_111596280.1">
    <property type="nucleotide sequence ID" value="NZ_QLLL01000001.1"/>
</dbReference>
<comment type="caution">
    <text evidence="2">The sequence shown here is derived from an EMBL/GenBank/DDBJ whole genome shotgun (WGS) entry which is preliminary data.</text>
</comment>
<dbReference type="OrthoDB" id="9154549at2"/>
<accession>A0A327R2Y6</accession>
<evidence type="ECO:0000313" key="2">
    <source>
        <dbReference type="EMBL" id="RAJ11186.1"/>
    </source>
</evidence>
<keyword evidence="3" id="KW-1185">Reference proteome</keyword>
<name>A0A327R2Y6_9BACT</name>
<reference evidence="2 3" key="1">
    <citation type="submission" date="2018-06" db="EMBL/GenBank/DDBJ databases">
        <title>Genomic Encyclopedia of Archaeal and Bacterial Type Strains, Phase II (KMG-II): from individual species to whole genera.</title>
        <authorList>
            <person name="Goeker M."/>
        </authorList>
    </citation>
    <scope>NUCLEOTIDE SEQUENCE [LARGE SCALE GENOMIC DNA]</scope>
    <source>
        <strain evidence="2 3">DSM 23857</strain>
    </source>
</reference>
<gene>
    <name evidence="2" type="ORF">LX64_00794</name>
</gene>
<evidence type="ECO:0008006" key="4">
    <source>
        <dbReference type="Google" id="ProtNLM"/>
    </source>
</evidence>
<dbReference type="Proteomes" id="UP000249547">
    <property type="component" value="Unassembled WGS sequence"/>
</dbReference>